<evidence type="ECO:0000313" key="2">
    <source>
        <dbReference type="Proteomes" id="UP000025227"/>
    </source>
</evidence>
<dbReference type="Proteomes" id="UP000025227">
    <property type="component" value="Unplaced"/>
</dbReference>
<feature type="region of interest" description="Disordered" evidence="1">
    <location>
        <begin position="102"/>
        <end position="135"/>
    </location>
</feature>
<accession>A0A7I4Z333</accession>
<keyword evidence="2" id="KW-1185">Reference proteome</keyword>
<reference evidence="3" key="1">
    <citation type="submission" date="2020-12" db="UniProtKB">
        <authorList>
            <consortium name="WormBaseParasite"/>
        </authorList>
    </citation>
    <scope>IDENTIFICATION</scope>
    <source>
        <strain evidence="3">MHco3</strain>
    </source>
</reference>
<feature type="region of interest" description="Disordered" evidence="1">
    <location>
        <begin position="77"/>
        <end position="96"/>
    </location>
</feature>
<evidence type="ECO:0000313" key="3">
    <source>
        <dbReference type="WBParaSite" id="HCON_00182640-00001"/>
    </source>
</evidence>
<evidence type="ECO:0000256" key="1">
    <source>
        <dbReference type="SAM" id="MobiDB-lite"/>
    </source>
</evidence>
<protein>
    <submittedName>
        <fullName evidence="3">Alpha/beta-hydrolase</fullName>
    </submittedName>
</protein>
<sequence>MILPNDFRARSSAFSEGPDVERRLYGTLNDIGTLLESSAACICVLVGPTTDELIAKCEWYELATSLATAARTEQCVMSSSDRIQNTSAQSLSTEPTLMEDDSAIASGAGDHPSPPNATASRTDTTSSTSSDNGTIKASPREFFDFNLGHALWAAPPFLGKQASSLNPQSWNVYHYNRMARKHTRTIIFNIGSNTVVTHTLPF</sequence>
<feature type="compositionally biased region" description="Polar residues" evidence="1">
    <location>
        <begin position="77"/>
        <end position="95"/>
    </location>
</feature>
<name>A0A7I4Z333_HAECO</name>
<proteinExistence type="predicted"/>
<organism evidence="2 3">
    <name type="scientific">Haemonchus contortus</name>
    <name type="common">Barber pole worm</name>
    <dbReference type="NCBI Taxonomy" id="6289"/>
    <lineage>
        <taxon>Eukaryota</taxon>
        <taxon>Metazoa</taxon>
        <taxon>Ecdysozoa</taxon>
        <taxon>Nematoda</taxon>
        <taxon>Chromadorea</taxon>
        <taxon>Rhabditida</taxon>
        <taxon>Rhabditina</taxon>
        <taxon>Rhabditomorpha</taxon>
        <taxon>Strongyloidea</taxon>
        <taxon>Trichostrongylidae</taxon>
        <taxon>Haemonchus</taxon>
    </lineage>
</organism>
<feature type="compositionally biased region" description="Low complexity" evidence="1">
    <location>
        <begin position="117"/>
        <end position="131"/>
    </location>
</feature>
<dbReference type="AlphaFoldDB" id="A0A7I4Z333"/>
<dbReference type="WBParaSite" id="HCON_00182640-00001">
    <property type="protein sequence ID" value="HCON_00182640-00001"/>
    <property type="gene ID" value="HCON_00182640"/>
</dbReference>